<evidence type="ECO:0000256" key="1">
    <source>
        <dbReference type="ARBA" id="ARBA00023115"/>
    </source>
</evidence>
<name>A0A7H2BEG4_9MICC</name>
<dbReference type="Proteomes" id="UP000516404">
    <property type="component" value="Chromosome"/>
</dbReference>
<dbReference type="KEGG" id="rter:IDM49_01850"/>
<protein>
    <submittedName>
        <fullName evidence="2">Fused MFS/spermidine synthase</fullName>
    </submittedName>
</protein>
<organism evidence="2 3">
    <name type="scientific">Rothia terrae</name>
    <dbReference type="NCBI Taxonomy" id="396015"/>
    <lineage>
        <taxon>Bacteria</taxon>
        <taxon>Bacillati</taxon>
        <taxon>Actinomycetota</taxon>
        <taxon>Actinomycetes</taxon>
        <taxon>Micrococcales</taxon>
        <taxon>Micrococcaceae</taxon>
        <taxon>Rothia</taxon>
    </lineage>
</organism>
<keyword evidence="3" id="KW-1185">Reference proteome</keyword>
<keyword evidence="1" id="KW-0620">Polyamine biosynthesis</keyword>
<dbReference type="GeneID" id="96622967"/>
<reference evidence="2 3" key="1">
    <citation type="submission" date="2020-09" db="EMBL/GenBank/DDBJ databases">
        <title>Investigation of environmental microbes.</title>
        <authorList>
            <person name="Ou Y."/>
            <person name="Kang Q."/>
        </authorList>
    </citation>
    <scope>NUCLEOTIDE SEQUENCE [LARGE SCALE GENOMIC DNA]</scope>
    <source>
        <strain evidence="2 3">KJZ-14</strain>
    </source>
</reference>
<dbReference type="PANTHER" id="PTHR43317">
    <property type="entry name" value="THERMOSPERMINE SYNTHASE ACAULIS5"/>
    <property type="match status" value="1"/>
</dbReference>
<accession>A0A7H2BEG4</accession>
<dbReference type="EMBL" id="CP061539">
    <property type="protein sequence ID" value="QNV38060.1"/>
    <property type="molecule type" value="Genomic_DNA"/>
</dbReference>
<evidence type="ECO:0000313" key="3">
    <source>
        <dbReference type="Proteomes" id="UP000516404"/>
    </source>
</evidence>
<dbReference type="InterPro" id="IPR029063">
    <property type="entry name" value="SAM-dependent_MTases_sf"/>
</dbReference>
<dbReference type="Gene3D" id="3.40.50.150">
    <property type="entry name" value="Vaccinia Virus protein VP39"/>
    <property type="match status" value="1"/>
</dbReference>
<dbReference type="SUPFAM" id="SSF53335">
    <property type="entry name" value="S-adenosyl-L-methionine-dependent methyltransferases"/>
    <property type="match status" value="1"/>
</dbReference>
<sequence length="266" mass="28372">MSEFSKTVQLSVSGASARILPDGFSDRGYVLEIGGAEQSHVDLSDPSYIFYEYLRRIGNVIDVLAPAGETITAAHLGAGAFTLVRYIQATRPGSAQIAVDIERELPSLVMEYLPLPSGTNCQVIIDDARAATGELPARLGTEAVDAIILDIFSGWSAPEHLAEQSYYSEIKDVLAPGGALIVNVGDDAGLTFFTAQAQSLLNVYEHVWCLAPTDMLTGKNAGNLVLVATDQPLTDETRAHLLGAGPHPAAVLDTHEVQDLIEDLRA</sequence>
<dbReference type="GO" id="GO:0006596">
    <property type="term" value="P:polyamine biosynthetic process"/>
    <property type="evidence" value="ECO:0007669"/>
    <property type="project" value="UniProtKB-KW"/>
</dbReference>
<evidence type="ECO:0000313" key="2">
    <source>
        <dbReference type="EMBL" id="QNV38060.1"/>
    </source>
</evidence>
<dbReference type="AlphaFoldDB" id="A0A7H2BEG4"/>
<dbReference type="RefSeq" id="WP_190724826.1">
    <property type="nucleotide sequence ID" value="NZ_CP061539.1"/>
</dbReference>
<gene>
    <name evidence="2" type="ORF">IDM49_01850</name>
</gene>
<dbReference type="PANTHER" id="PTHR43317:SF1">
    <property type="entry name" value="THERMOSPERMINE SYNTHASE ACAULIS5"/>
    <property type="match status" value="1"/>
</dbReference>
<proteinExistence type="predicted"/>
<dbReference type="NCBIfam" id="NF037959">
    <property type="entry name" value="MFS_SpdSyn"/>
    <property type="match status" value="1"/>
</dbReference>